<dbReference type="AlphaFoldDB" id="A0A382VAS1"/>
<organism evidence="1">
    <name type="scientific">marine metagenome</name>
    <dbReference type="NCBI Taxonomy" id="408172"/>
    <lineage>
        <taxon>unclassified sequences</taxon>
        <taxon>metagenomes</taxon>
        <taxon>ecological metagenomes</taxon>
    </lineage>
</organism>
<dbReference type="EMBL" id="UINC01150501">
    <property type="protein sequence ID" value="SVD43583.1"/>
    <property type="molecule type" value="Genomic_DNA"/>
</dbReference>
<gene>
    <name evidence="1" type="ORF">METZ01_LOCUS396437</name>
</gene>
<evidence type="ECO:0000313" key="1">
    <source>
        <dbReference type="EMBL" id="SVD43583.1"/>
    </source>
</evidence>
<reference evidence="1" key="1">
    <citation type="submission" date="2018-05" db="EMBL/GenBank/DDBJ databases">
        <authorList>
            <person name="Lanie J.A."/>
            <person name="Ng W.-L."/>
            <person name="Kazmierczak K.M."/>
            <person name="Andrzejewski T.M."/>
            <person name="Davidsen T.M."/>
            <person name="Wayne K.J."/>
            <person name="Tettelin H."/>
            <person name="Glass J.I."/>
            <person name="Rusch D."/>
            <person name="Podicherti R."/>
            <person name="Tsui H.-C.T."/>
            <person name="Winkler M.E."/>
        </authorList>
    </citation>
    <scope>NUCLEOTIDE SEQUENCE</scope>
</reference>
<sequence length="96" mass="9842">VIVAVPSVNALTIPLDDTDATDGFDVVHDTLAPLIKRPNWSFTVAVSCAVCPNASKFKLVADNEIDVGTAAGTTGVVGVVPLSPHARRSSTAVSLT</sequence>
<protein>
    <submittedName>
        <fullName evidence="1">Uncharacterized protein</fullName>
    </submittedName>
</protein>
<accession>A0A382VAS1</accession>
<feature type="non-terminal residue" evidence="1">
    <location>
        <position position="1"/>
    </location>
</feature>
<name>A0A382VAS1_9ZZZZ</name>
<proteinExistence type="predicted"/>